<name>A0A6B3LB21_9BACT</name>
<dbReference type="AlphaFoldDB" id="A0A6B3LB21"/>
<dbReference type="KEGG" id="soa:G3M56_010205"/>
<gene>
    <name evidence="1" type="ORF">G3M56_010205</name>
</gene>
<organism evidence="1 2">
    <name type="scientific">Sulfuriroseicoccus oceanibius</name>
    <dbReference type="NCBI Taxonomy" id="2707525"/>
    <lineage>
        <taxon>Bacteria</taxon>
        <taxon>Pseudomonadati</taxon>
        <taxon>Verrucomicrobiota</taxon>
        <taxon>Verrucomicrobiia</taxon>
        <taxon>Verrucomicrobiales</taxon>
        <taxon>Verrucomicrobiaceae</taxon>
        <taxon>Sulfuriroseicoccus</taxon>
    </lineage>
</organism>
<keyword evidence="2" id="KW-1185">Reference proteome</keyword>
<dbReference type="NCBIfam" id="TIGR04256">
    <property type="entry name" value="GxxExxY"/>
    <property type="match status" value="1"/>
</dbReference>
<sequence>MKVHRTLGPGFLESVYSNALCHELRTSGIQSIQEDAISVVYDGIVVGEFKADLLVENRIIVELKAIETLHPAHEVQLVNYLTATNIEVGLLINFGSSSLQFKRKHRTYRPHS</sequence>
<proteinExistence type="predicted"/>
<dbReference type="InterPro" id="IPR026350">
    <property type="entry name" value="GxxExxY"/>
</dbReference>
<evidence type="ECO:0000313" key="1">
    <source>
        <dbReference type="EMBL" id="QQL46405.1"/>
    </source>
</evidence>
<accession>A0A6B3LB21</accession>
<dbReference type="EMBL" id="CP066776">
    <property type="protein sequence ID" value="QQL46405.1"/>
    <property type="molecule type" value="Genomic_DNA"/>
</dbReference>
<reference evidence="1 2" key="1">
    <citation type="submission" date="2020-12" db="EMBL/GenBank/DDBJ databases">
        <title>Sulforoseuscoccus oceanibium gen. nov., sp. nov., a representative of the phylum Verrucomicrobia with special cytoplasmic membrane, and proposal of Sulforoseuscoccusaceae fam. nov.</title>
        <authorList>
            <person name="Xi F."/>
        </authorList>
    </citation>
    <scope>NUCLEOTIDE SEQUENCE [LARGE SCALE GENOMIC DNA]</scope>
    <source>
        <strain evidence="1 2">T37</strain>
    </source>
</reference>
<evidence type="ECO:0000313" key="2">
    <source>
        <dbReference type="Proteomes" id="UP000475117"/>
    </source>
</evidence>
<dbReference type="Proteomes" id="UP000475117">
    <property type="component" value="Chromosome"/>
</dbReference>
<protein>
    <submittedName>
        <fullName evidence="1">GxxExxY protein</fullName>
    </submittedName>
</protein>
<dbReference type="Pfam" id="PF13366">
    <property type="entry name" value="PDDEXK_3"/>
    <property type="match status" value="1"/>
</dbReference>